<dbReference type="GO" id="GO:0008239">
    <property type="term" value="F:dipeptidyl-peptidase activity"/>
    <property type="evidence" value="ECO:0007669"/>
    <property type="project" value="TreeGrafter"/>
</dbReference>
<evidence type="ECO:0000313" key="2">
    <source>
        <dbReference type="EMBL" id="GAG77233.1"/>
    </source>
</evidence>
<dbReference type="GO" id="GO:0006508">
    <property type="term" value="P:proteolysis"/>
    <property type="evidence" value="ECO:0007669"/>
    <property type="project" value="InterPro"/>
</dbReference>
<dbReference type="Gene3D" id="2.140.10.30">
    <property type="entry name" value="Dipeptidylpeptidase IV, N-terminal domain"/>
    <property type="match status" value="1"/>
</dbReference>
<feature type="domain" description="Dipeptidylpeptidase IV N-terminal" evidence="1">
    <location>
        <begin position="4"/>
        <end position="101"/>
    </location>
</feature>
<dbReference type="Pfam" id="PF00930">
    <property type="entry name" value="DPPIV_N"/>
    <property type="match status" value="1"/>
</dbReference>
<dbReference type="InterPro" id="IPR002469">
    <property type="entry name" value="Peptidase_S9B_N"/>
</dbReference>
<feature type="non-terminal residue" evidence="2">
    <location>
        <position position="1"/>
    </location>
</feature>
<name>X1AYR4_9ZZZZ</name>
<dbReference type="PANTHER" id="PTHR11731:SF193">
    <property type="entry name" value="DIPEPTIDYL PEPTIDASE 9"/>
    <property type="match status" value="1"/>
</dbReference>
<evidence type="ECO:0000259" key="1">
    <source>
        <dbReference type="Pfam" id="PF00930"/>
    </source>
</evidence>
<dbReference type="InterPro" id="IPR050278">
    <property type="entry name" value="Serine_Prot_S9B/DPPIV"/>
</dbReference>
<dbReference type="SUPFAM" id="SSF82171">
    <property type="entry name" value="DPP6 N-terminal domain-like"/>
    <property type="match status" value="1"/>
</dbReference>
<dbReference type="EMBL" id="BART01014794">
    <property type="protein sequence ID" value="GAG77233.1"/>
    <property type="molecule type" value="Genomic_DNA"/>
</dbReference>
<sequence>WISYISEKNGYAHLYKASPDGKEIKQLTKGKYEISQANLSEDGKTWYLTSNEEHPGERHFYSMPANGGAKTKITSMKGHNNATMSPDEKNLAILYSSTSHPNT</sequence>
<dbReference type="AlphaFoldDB" id="X1AYR4"/>
<accession>X1AYR4</accession>
<organism evidence="2">
    <name type="scientific">marine sediment metagenome</name>
    <dbReference type="NCBI Taxonomy" id="412755"/>
    <lineage>
        <taxon>unclassified sequences</taxon>
        <taxon>metagenomes</taxon>
        <taxon>ecological metagenomes</taxon>
    </lineage>
</organism>
<reference evidence="2" key="1">
    <citation type="journal article" date="2014" name="Front. Microbiol.">
        <title>High frequency of phylogenetically diverse reductive dehalogenase-homologous genes in deep subseafloor sedimentary metagenomes.</title>
        <authorList>
            <person name="Kawai M."/>
            <person name="Futagami T."/>
            <person name="Toyoda A."/>
            <person name="Takaki Y."/>
            <person name="Nishi S."/>
            <person name="Hori S."/>
            <person name="Arai W."/>
            <person name="Tsubouchi T."/>
            <person name="Morono Y."/>
            <person name="Uchiyama I."/>
            <person name="Ito T."/>
            <person name="Fujiyama A."/>
            <person name="Inagaki F."/>
            <person name="Takami H."/>
        </authorList>
    </citation>
    <scope>NUCLEOTIDE SEQUENCE</scope>
    <source>
        <strain evidence="2">Expedition CK06-06</strain>
    </source>
</reference>
<gene>
    <name evidence="2" type="ORF">S01H4_29196</name>
</gene>
<proteinExistence type="predicted"/>
<feature type="non-terminal residue" evidence="2">
    <location>
        <position position="103"/>
    </location>
</feature>
<comment type="caution">
    <text evidence="2">The sequence shown here is derived from an EMBL/GenBank/DDBJ whole genome shotgun (WGS) entry which is preliminary data.</text>
</comment>
<protein>
    <recommendedName>
        <fullName evidence="1">Dipeptidylpeptidase IV N-terminal domain-containing protein</fullName>
    </recommendedName>
</protein>
<dbReference type="PANTHER" id="PTHR11731">
    <property type="entry name" value="PROTEASE FAMILY S9B,C DIPEPTIDYL-PEPTIDASE IV-RELATED"/>
    <property type="match status" value="1"/>
</dbReference>